<feature type="domain" description="ABC3 transporter permease C-terminal" evidence="8">
    <location>
        <begin position="276"/>
        <end position="406"/>
    </location>
</feature>
<evidence type="ECO:0000256" key="1">
    <source>
        <dbReference type="ARBA" id="ARBA00004651"/>
    </source>
</evidence>
<dbReference type="GO" id="GO:0044874">
    <property type="term" value="P:lipoprotein localization to outer membrane"/>
    <property type="evidence" value="ECO:0007669"/>
    <property type="project" value="TreeGrafter"/>
</dbReference>
<accession>A0A9X4MIL3</accession>
<reference evidence="10" key="2">
    <citation type="submission" date="2022-10" db="EMBL/GenBank/DDBJ databases">
        <authorList>
            <person name="Aronson H.S."/>
        </authorList>
    </citation>
    <scope>NUCLEOTIDE SEQUENCE</scope>
    <source>
        <strain evidence="10">RS19-109</strain>
    </source>
</reference>
<keyword evidence="11" id="KW-1185">Reference proteome</keyword>
<comment type="subcellular location">
    <subcellularLocation>
        <location evidence="1">Cell membrane</location>
        <topology evidence="1">Multi-pass membrane protein</topology>
    </subcellularLocation>
</comment>
<dbReference type="InterPro" id="IPR025857">
    <property type="entry name" value="MacB_PCD"/>
</dbReference>
<evidence type="ECO:0000256" key="2">
    <source>
        <dbReference type="ARBA" id="ARBA00005236"/>
    </source>
</evidence>
<protein>
    <submittedName>
        <fullName evidence="10">FtsX-like permease family protein</fullName>
    </submittedName>
</protein>
<keyword evidence="3" id="KW-1003">Cell membrane</keyword>
<sequence length="413" mass="45152">MQLTTMAWRTLMRNKRRTVITAFSVGFGVLLSVTFTASGDYAYTNMINTSAVMGLGHLSVEHREYRDTPTLDKRLHDAVTVQQKALRIPGVTAAQIRIMGQAMFASGAKSVGGSFIAMDAAQETPVHNIFLRTLVEGECFQPGDAHGVVVGVKMAEKLNLRLGKKLIFTMTDKDGELVSELGRVRGMFKTGDDAVDGAVVLLPLALVRKGLGYEPRAASLVAIFLEDHRAAKTIQGKLARWWSLRPDISVLSWQESQADLAGLIAVDRLFNYLLQFLVGLIIAAGIMNTLLMSVMERRREFGIMMALGMMPSQVVRLVLLESCWLGLLGLALGVAITTPWFLYMARIGLDFSGQIGTDYSAGGVLVDPVMKFRLYRESAGWIAVAVFSLTLVAGIYPAFKAGRMTPVENLKQG</sequence>
<evidence type="ECO:0000256" key="3">
    <source>
        <dbReference type="ARBA" id="ARBA00022475"/>
    </source>
</evidence>
<dbReference type="Pfam" id="PF02687">
    <property type="entry name" value="FtsX"/>
    <property type="match status" value="1"/>
</dbReference>
<dbReference type="Pfam" id="PF12704">
    <property type="entry name" value="MacB_PCD"/>
    <property type="match status" value="1"/>
</dbReference>
<feature type="transmembrane region" description="Helical" evidence="7">
    <location>
        <begin position="379"/>
        <end position="399"/>
    </location>
</feature>
<feature type="domain" description="MacB-like periplasmic core" evidence="9">
    <location>
        <begin position="18"/>
        <end position="237"/>
    </location>
</feature>
<dbReference type="InterPro" id="IPR051447">
    <property type="entry name" value="Lipoprotein-release_system"/>
</dbReference>
<gene>
    <name evidence="10" type="ORF">OLX77_12090</name>
</gene>
<evidence type="ECO:0000256" key="7">
    <source>
        <dbReference type="SAM" id="Phobius"/>
    </source>
</evidence>
<evidence type="ECO:0000259" key="9">
    <source>
        <dbReference type="Pfam" id="PF12704"/>
    </source>
</evidence>
<dbReference type="AlphaFoldDB" id="A0A9X4MIL3"/>
<name>A0A9X4MIL3_9BACT</name>
<reference evidence="10" key="1">
    <citation type="journal article" date="2022" name="bioRxiv">
        <title>Thiovibrio frasassiensisgen. nov., sp. nov., an autotrophic, elemental sulfur disproportionating bacterium isolated from sulfidic karst sediment, and proposal of Thiovibrionaceae fam. nov.</title>
        <authorList>
            <person name="Aronson H."/>
            <person name="Thomas C."/>
            <person name="Bhattacharyya M."/>
            <person name="Eckstein S."/>
            <person name="Jensen S."/>
            <person name="Barco R."/>
            <person name="Macalady J."/>
            <person name="Amend J."/>
        </authorList>
    </citation>
    <scope>NUCLEOTIDE SEQUENCE</scope>
    <source>
        <strain evidence="10">RS19-109</strain>
    </source>
</reference>
<keyword evidence="4 7" id="KW-0812">Transmembrane</keyword>
<evidence type="ECO:0000256" key="4">
    <source>
        <dbReference type="ARBA" id="ARBA00022692"/>
    </source>
</evidence>
<organism evidence="10 11">
    <name type="scientific">Thiovibrio frasassiensis</name>
    <dbReference type="NCBI Taxonomy" id="2984131"/>
    <lineage>
        <taxon>Bacteria</taxon>
        <taxon>Pseudomonadati</taxon>
        <taxon>Thermodesulfobacteriota</taxon>
        <taxon>Desulfobulbia</taxon>
        <taxon>Desulfobulbales</taxon>
        <taxon>Thiovibrionaceae</taxon>
        <taxon>Thiovibrio</taxon>
    </lineage>
</organism>
<feature type="transmembrane region" description="Helical" evidence="7">
    <location>
        <begin position="272"/>
        <end position="294"/>
    </location>
</feature>
<evidence type="ECO:0000256" key="5">
    <source>
        <dbReference type="ARBA" id="ARBA00022989"/>
    </source>
</evidence>
<dbReference type="EMBL" id="JAPHEH010000001">
    <property type="protein sequence ID" value="MDG4476895.1"/>
    <property type="molecule type" value="Genomic_DNA"/>
</dbReference>
<evidence type="ECO:0000256" key="6">
    <source>
        <dbReference type="ARBA" id="ARBA00023136"/>
    </source>
</evidence>
<feature type="transmembrane region" description="Helical" evidence="7">
    <location>
        <begin position="314"/>
        <end position="342"/>
    </location>
</feature>
<comment type="similarity">
    <text evidence="2">Belongs to the ABC-4 integral membrane protein family. LolC/E subfamily.</text>
</comment>
<keyword evidence="5 7" id="KW-1133">Transmembrane helix</keyword>
<proteinExistence type="inferred from homology"/>
<dbReference type="GO" id="GO:0098797">
    <property type="term" value="C:plasma membrane protein complex"/>
    <property type="evidence" value="ECO:0007669"/>
    <property type="project" value="TreeGrafter"/>
</dbReference>
<dbReference type="RefSeq" id="WP_307633860.1">
    <property type="nucleotide sequence ID" value="NZ_JAPHEH010000001.1"/>
</dbReference>
<dbReference type="PANTHER" id="PTHR30489:SF0">
    <property type="entry name" value="LIPOPROTEIN-RELEASING SYSTEM TRANSMEMBRANE PROTEIN LOLE"/>
    <property type="match status" value="1"/>
</dbReference>
<dbReference type="PANTHER" id="PTHR30489">
    <property type="entry name" value="LIPOPROTEIN-RELEASING SYSTEM TRANSMEMBRANE PROTEIN LOLE"/>
    <property type="match status" value="1"/>
</dbReference>
<evidence type="ECO:0000313" key="10">
    <source>
        <dbReference type="EMBL" id="MDG4476895.1"/>
    </source>
</evidence>
<dbReference type="InterPro" id="IPR003838">
    <property type="entry name" value="ABC3_permease_C"/>
</dbReference>
<evidence type="ECO:0000313" key="11">
    <source>
        <dbReference type="Proteomes" id="UP001154240"/>
    </source>
</evidence>
<dbReference type="Proteomes" id="UP001154240">
    <property type="component" value="Unassembled WGS sequence"/>
</dbReference>
<keyword evidence="6 7" id="KW-0472">Membrane</keyword>
<comment type="caution">
    <text evidence="10">The sequence shown here is derived from an EMBL/GenBank/DDBJ whole genome shotgun (WGS) entry which is preliminary data.</text>
</comment>
<evidence type="ECO:0000259" key="8">
    <source>
        <dbReference type="Pfam" id="PF02687"/>
    </source>
</evidence>